<dbReference type="AlphaFoldDB" id="A0A7J5D522"/>
<proteinExistence type="predicted"/>
<dbReference type="EMBL" id="WBKG01000043">
    <property type="protein sequence ID" value="KAB1979237.1"/>
    <property type="molecule type" value="Genomic_DNA"/>
</dbReference>
<organism evidence="2 3">
    <name type="scientific">Streptomyces triticiradicis</name>
    <dbReference type="NCBI Taxonomy" id="2651189"/>
    <lineage>
        <taxon>Bacteria</taxon>
        <taxon>Bacillati</taxon>
        <taxon>Actinomycetota</taxon>
        <taxon>Actinomycetes</taxon>
        <taxon>Kitasatosporales</taxon>
        <taxon>Streptomycetaceae</taxon>
        <taxon>Streptomyces</taxon>
    </lineage>
</organism>
<keyword evidence="3" id="KW-1185">Reference proteome</keyword>
<protein>
    <submittedName>
        <fullName evidence="2">Uncharacterized protein</fullName>
    </submittedName>
</protein>
<accession>A0A7J5D522</accession>
<comment type="caution">
    <text evidence="2">The sequence shown here is derived from an EMBL/GenBank/DDBJ whole genome shotgun (WGS) entry which is preliminary data.</text>
</comment>
<evidence type="ECO:0000313" key="2">
    <source>
        <dbReference type="EMBL" id="KAB1979237.1"/>
    </source>
</evidence>
<keyword evidence="1" id="KW-0812">Transmembrane</keyword>
<feature type="transmembrane region" description="Helical" evidence="1">
    <location>
        <begin position="41"/>
        <end position="74"/>
    </location>
</feature>
<gene>
    <name evidence="2" type="ORF">F8144_36345</name>
</gene>
<dbReference type="Proteomes" id="UP000442990">
    <property type="component" value="Unassembled WGS sequence"/>
</dbReference>
<name>A0A7J5D522_9ACTN</name>
<reference evidence="2 3" key="1">
    <citation type="submission" date="2019-09" db="EMBL/GenBank/DDBJ databases">
        <title>Isolation and identification of active actinomycetes.</title>
        <authorList>
            <person name="Yu Z."/>
            <person name="Han C."/>
            <person name="Yu B."/>
        </authorList>
    </citation>
    <scope>NUCLEOTIDE SEQUENCE [LARGE SCALE GENOMIC DNA]</scope>
    <source>
        <strain evidence="2 3">NEAU-H2</strain>
    </source>
</reference>
<keyword evidence="1" id="KW-0472">Membrane</keyword>
<evidence type="ECO:0000256" key="1">
    <source>
        <dbReference type="SAM" id="Phobius"/>
    </source>
</evidence>
<sequence length="104" mass="11036">MECKSCSSTNVERLSHYWQSLPAESPLRASYAPPGEVQASYWVALLATLLGIVAVTSGAVVLGLLVAVGGLAWGAVVYRSVQAYELSLADWNARTICLACTGQF</sequence>
<dbReference type="RefSeq" id="WP_151473687.1">
    <property type="nucleotide sequence ID" value="NZ_WBKG01000043.1"/>
</dbReference>
<keyword evidence="1" id="KW-1133">Transmembrane helix</keyword>
<evidence type="ECO:0000313" key="3">
    <source>
        <dbReference type="Proteomes" id="UP000442990"/>
    </source>
</evidence>